<gene>
    <name evidence="1" type="ORF">PACLA_8A034413</name>
</gene>
<evidence type="ECO:0000313" key="2">
    <source>
        <dbReference type="Proteomes" id="UP001152795"/>
    </source>
</evidence>
<dbReference type="Proteomes" id="UP001152795">
    <property type="component" value="Unassembled WGS sequence"/>
</dbReference>
<sequence length="113" mass="12765">MNCEADQEDQNKIAIKEWVSTMEGRIRKLGGQGVDRFLSNLFRAFEGMFLGAETPKHSAQKVLNTLQAIREISATFHDIFGNNEITLEKASSRAEIVMSKLKQIKDAQLFCDD</sequence>
<comment type="caution">
    <text evidence="1">The sequence shown here is derived from an EMBL/GenBank/DDBJ whole genome shotgun (WGS) entry which is preliminary data.</text>
</comment>
<protein>
    <submittedName>
        <fullName evidence="1">Uncharacterized protein</fullName>
    </submittedName>
</protein>
<dbReference type="AlphaFoldDB" id="A0A6S7GIN7"/>
<evidence type="ECO:0000313" key="1">
    <source>
        <dbReference type="EMBL" id="CAB3988946.1"/>
    </source>
</evidence>
<dbReference type="EMBL" id="CACRXK020001410">
    <property type="protein sequence ID" value="CAB3988946.1"/>
    <property type="molecule type" value="Genomic_DNA"/>
</dbReference>
<organism evidence="1 2">
    <name type="scientific">Paramuricea clavata</name>
    <name type="common">Red gorgonian</name>
    <name type="synonym">Violescent sea-whip</name>
    <dbReference type="NCBI Taxonomy" id="317549"/>
    <lineage>
        <taxon>Eukaryota</taxon>
        <taxon>Metazoa</taxon>
        <taxon>Cnidaria</taxon>
        <taxon>Anthozoa</taxon>
        <taxon>Octocorallia</taxon>
        <taxon>Malacalcyonacea</taxon>
        <taxon>Plexauridae</taxon>
        <taxon>Paramuricea</taxon>
    </lineage>
</organism>
<accession>A0A6S7GIN7</accession>
<name>A0A6S7GIN7_PARCT</name>
<reference evidence="1" key="1">
    <citation type="submission" date="2020-04" db="EMBL/GenBank/DDBJ databases">
        <authorList>
            <person name="Alioto T."/>
            <person name="Alioto T."/>
            <person name="Gomez Garrido J."/>
        </authorList>
    </citation>
    <scope>NUCLEOTIDE SEQUENCE</scope>
    <source>
        <strain evidence="1">A484AB</strain>
    </source>
</reference>
<proteinExistence type="predicted"/>
<dbReference type="OrthoDB" id="10520317at2759"/>
<keyword evidence="2" id="KW-1185">Reference proteome</keyword>